<evidence type="ECO:0000313" key="2">
    <source>
        <dbReference type="EMBL" id="SJK97341.1"/>
    </source>
</evidence>
<proteinExistence type="predicted"/>
<keyword evidence="1" id="KW-0175">Coiled coil</keyword>
<dbReference type="OMA" id="FWEREYL"/>
<dbReference type="STRING" id="47428.A0A284QLK7"/>
<dbReference type="EMBL" id="FUEG01000001">
    <property type="protein sequence ID" value="SJK97341.1"/>
    <property type="molecule type" value="Genomic_DNA"/>
</dbReference>
<sequence>MSFSRDNFIAKLRGTNGDHAADQKKDNALLRAWKEDERNQCLGEERMSELEFPDLIKLLMATKEARIDELGGVEIWDNLSPEERLQYDKEMMLSLTQELSAQEYDKLADLEKRKFDLFLWGRCCMHKDLNTVKGGDKAISEFWKSKGLMPPILLANKDNAAVLASTNIGGERTAAEIHAEKVSGRGGVKTTMLGGLLFHHKDNKKGQQDTFSWFFRQKLGHDVAYPGTSSTRYQSNCDGAEFIILHRLLLIEFMDTICYKKDKAGLTNLEKNFLAAIQDEPTIVELLLLAMYNMAFSHPYMRYVRGPGVKHVNLLDLGPLHWNITDHYHKIIADPDLVIGANASGATGTFDGHTWHNETVAKVVREWIPKIPYFRDAFVAFMEGCLETWTRFTSEFEAGGLIDGLTAEEREAAWMPATNDVNEGALGTLRITMRRKPHLTLHQFNARFMYNQNKTQEWMDKTLTDDDLIYLRQQAQKLDESKPEVKRKAEQVEADEAAAKAKRAKITEQTKKKNEALEKLRNVVLVLEEQKIRQLGVKAVKEQLDVYRISDPEVPIKARLNKAGPKGQKERIEALLAAIAHMHAQGLSDPRSDTSDEVLQASEGSSRMVRGDYIYISEDEDGET</sequence>
<gene>
    <name evidence="2" type="ORF">ARMOST_00593</name>
</gene>
<dbReference type="OrthoDB" id="3052721at2759"/>
<evidence type="ECO:0000256" key="1">
    <source>
        <dbReference type="SAM" id="Coils"/>
    </source>
</evidence>
<accession>A0A284QLK7</accession>
<keyword evidence="3" id="KW-1185">Reference proteome</keyword>
<organism evidence="2 3">
    <name type="scientific">Armillaria ostoyae</name>
    <name type="common">Armillaria root rot fungus</name>
    <dbReference type="NCBI Taxonomy" id="47428"/>
    <lineage>
        <taxon>Eukaryota</taxon>
        <taxon>Fungi</taxon>
        <taxon>Dikarya</taxon>
        <taxon>Basidiomycota</taxon>
        <taxon>Agaricomycotina</taxon>
        <taxon>Agaricomycetes</taxon>
        <taxon>Agaricomycetidae</taxon>
        <taxon>Agaricales</taxon>
        <taxon>Marasmiineae</taxon>
        <taxon>Physalacriaceae</taxon>
        <taxon>Armillaria</taxon>
    </lineage>
</organism>
<name>A0A284QLK7_ARMOS</name>
<feature type="coiled-coil region" evidence="1">
    <location>
        <begin position="475"/>
        <end position="530"/>
    </location>
</feature>
<reference evidence="3" key="1">
    <citation type="journal article" date="2017" name="Nat. Ecol. Evol.">
        <title>Genome expansion and lineage-specific genetic innovations in the forest pathogenic fungi Armillaria.</title>
        <authorList>
            <person name="Sipos G."/>
            <person name="Prasanna A.N."/>
            <person name="Walter M.C."/>
            <person name="O'Connor E."/>
            <person name="Balint B."/>
            <person name="Krizsan K."/>
            <person name="Kiss B."/>
            <person name="Hess J."/>
            <person name="Varga T."/>
            <person name="Slot J."/>
            <person name="Riley R."/>
            <person name="Boka B."/>
            <person name="Rigling D."/>
            <person name="Barry K."/>
            <person name="Lee J."/>
            <person name="Mihaltcheva S."/>
            <person name="LaButti K."/>
            <person name="Lipzen A."/>
            <person name="Waldron R."/>
            <person name="Moloney N.M."/>
            <person name="Sperisen C."/>
            <person name="Kredics L."/>
            <person name="Vagvoelgyi C."/>
            <person name="Patrignani A."/>
            <person name="Fitzpatrick D."/>
            <person name="Nagy I."/>
            <person name="Doyle S."/>
            <person name="Anderson J.B."/>
            <person name="Grigoriev I.V."/>
            <person name="Gueldener U."/>
            <person name="Muensterkoetter M."/>
            <person name="Nagy L.G."/>
        </authorList>
    </citation>
    <scope>NUCLEOTIDE SEQUENCE [LARGE SCALE GENOMIC DNA]</scope>
    <source>
        <strain evidence="3">C18/9</strain>
    </source>
</reference>
<protein>
    <submittedName>
        <fullName evidence="2">Uncharacterized protein</fullName>
    </submittedName>
</protein>
<dbReference type="Proteomes" id="UP000219338">
    <property type="component" value="Unassembled WGS sequence"/>
</dbReference>
<evidence type="ECO:0000313" key="3">
    <source>
        <dbReference type="Proteomes" id="UP000219338"/>
    </source>
</evidence>
<dbReference type="AlphaFoldDB" id="A0A284QLK7"/>